<dbReference type="Proteomes" id="UP000282759">
    <property type="component" value="Unassembled WGS sequence"/>
</dbReference>
<evidence type="ECO:0000313" key="3">
    <source>
        <dbReference type="Proteomes" id="UP000282759"/>
    </source>
</evidence>
<dbReference type="PANTHER" id="PTHR32385">
    <property type="entry name" value="MANNOSYL PHOSPHORYLINOSITOL CERAMIDE SYNTHASE"/>
    <property type="match status" value="1"/>
</dbReference>
<dbReference type="Gene3D" id="3.90.550.20">
    <property type="match status" value="1"/>
</dbReference>
<keyword evidence="1 2" id="KW-0808">Transferase</keyword>
<evidence type="ECO:0000256" key="1">
    <source>
        <dbReference type="ARBA" id="ARBA00022679"/>
    </source>
</evidence>
<dbReference type="PANTHER" id="PTHR32385:SF15">
    <property type="entry name" value="INOSITOL PHOSPHOCERAMIDE MANNOSYLTRANSFERASE 1"/>
    <property type="match status" value="1"/>
</dbReference>
<evidence type="ECO:0000313" key="2">
    <source>
        <dbReference type="EMBL" id="RVU00433.1"/>
    </source>
</evidence>
<organism evidence="2 3">
    <name type="scientific">Mucilaginibacter limnophilus</name>
    <dbReference type="NCBI Taxonomy" id="1932778"/>
    <lineage>
        <taxon>Bacteria</taxon>
        <taxon>Pseudomonadati</taxon>
        <taxon>Bacteroidota</taxon>
        <taxon>Sphingobacteriia</taxon>
        <taxon>Sphingobacteriales</taxon>
        <taxon>Sphingobacteriaceae</taxon>
        <taxon>Mucilaginibacter</taxon>
    </lineage>
</organism>
<dbReference type="RefSeq" id="WP_127705653.1">
    <property type="nucleotide sequence ID" value="NZ_SACK01000005.1"/>
</dbReference>
<dbReference type="OrthoDB" id="9802987at2"/>
<dbReference type="GO" id="GO:0051999">
    <property type="term" value="P:mannosyl-inositol phosphorylceramide biosynthetic process"/>
    <property type="evidence" value="ECO:0007669"/>
    <property type="project" value="TreeGrafter"/>
</dbReference>
<keyword evidence="3" id="KW-1185">Reference proteome</keyword>
<dbReference type="InterPro" id="IPR029044">
    <property type="entry name" value="Nucleotide-diphossugar_trans"/>
</dbReference>
<gene>
    <name evidence="2" type="ORF">EOD41_13225</name>
</gene>
<dbReference type="InterPro" id="IPR007577">
    <property type="entry name" value="GlycoTrfase_DXD_sugar-bd_CS"/>
</dbReference>
<accession>A0A437MS29</accession>
<dbReference type="SUPFAM" id="SSF53448">
    <property type="entry name" value="Nucleotide-diphospho-sugar transferases"/>
    <property type="match status" value="1"/>
</dbReference>
<dbReference type="GO" id="GO:0016020">
    <property type="term" value="C:membrane"/>
    <property type="evidence" value="ECO:0007669"/>
    <property type="project" value="GOC"/>
</dbReference>
<comment type="caution">
    <text evidence="2">The sequence shown here is derived from an EMBL/GenBank/DDBJ whole genome shotgun (WGS) entry which is preliminary data.</text>
</comment>
<proteinExistence type="predicted"/>
<sequence>MMIPRIIHQTWKNTNVDAHLAVLAETWREKHPGWEYRLWTDDMNRAFIAENYPEFLITYDNYPYNIQRVDAVRYFILYKIGGVFIDLDFECLQNISSLLINKTCVMGLEPNEHCKRFDQEKIVCNAFMACTPGNLFFETICTTLKEQGWFADTDMAKWMQILATTGPFKLTRIFDGYPHKSHIELVPSNALYPLGINEIRALFNETLEVDEALQKKISDAYAIHYFLGSWLS</sequence>
<dbReference type="GO" id="GO:0000030">
    <property type="term" value="F:mannosyltransferase activity"/>
    <property type="evidence" value="ECO:0007669"/>
    <property type="project" value="TreeGrafter"/>
</dbReference>
<dbReference type="EMBL" id="SACK01000005">
    <property type="protein sequence ID" value="RVU00433.1"/>
    <property type="molecule type" value="Genomic_DNA"/>
</dbReference>
<dbReference type="AlphaFoldDB" id="A0A437MS29"/>
<reference evidence="2 3" key="1">
    <citation type="submission" date="2019-01" db="EMBL/GenBank/DDBJ databases">
        <authorList>
            <person name="Chen W.-M."/>
        </authorList>
    </citation>
    <scope>NUCLEOTIDE SEQUENCE [LARGE SCALE GENOMIC DNA]</scope>
    <source>
        <strain evidence="2 3">YBJ-36</strain>
    </source>
</reference>
<dbReference type="InterPro" id="IPR051706">
    <property type="entry name" value="Glycosyltransferase_domain"/>
</dbReference>
<dbReference type="Pfam" id="PF04488">
    <property type="entry name" value="Gly_transf_sug"/>
    <property type="match status" value="1"/>
</dbReference>
<protein>
    <submittedName>
        <fullName evidence="2">Glycoside transferase family 32</fullName>
    </submittedName>
</protein>
<name>A0A437MS29_9SPHI</name>